<dbReference type="GeneID" id="106169250"/>
<feature type="transmembrane region" description="Helical" evidence="8">
    <location>
        <begin position="487"/>
        <end position="517"/>
    </location>
</feature>
<accession>A0A1S3J101</accession>
<evidence type="ECO:0000256" key="3">
    <source>
        <dbReference type="ARBA" id="ARBA00022448"/>
    </source>
</evidence>
<keyword evidence="9" id="KW-1185">Reference proteome</keyword>
<dbReference type="InterPro" id="IPR031312">
    <property type="entry name" value="Na/sul_symport_CS"/>
</dbReference>
<feature type="transmembrane region" description="Helical" evidence="8">
    <location>
        <begin position="163"/>
        <end position="183"/>
    </location>
</feature>
<sequence length="628" mass="69040">MANFSTVRESKRSDMKRQNIRHEDSTNQIAMCKQIHGWWRLGLILGTPILALPLPLVLQSPESRCGYVMIIMVVLWLTEALPLAVTALFPMCLFPALGVMKSSEVVQNYIKDVSMLFMGGMAVAVAIERWNLHKRFALGILLLVGTKPRWLMLGFMIPTWFLSMWISNTATAAMMLPIVQAVLNQLRDHKTEASPLTDTETESITMASGSAVEDDTSVSPPECRAGDEESSFTLTEEDAISERPSVSGKTDSRLSKAFLLAICYAANFGGTSAITGTAANFVLKYEADKLFGEHGEQSGVTFTSWMAFAMPIALINMTIGWLWLQLLHIGFRDCCSKNDEQSAAVRNVIREEYRQLGKIQFAELSVCAHFVAIALLWLTRDPGQAGGWGVIFLDGYVSDATPAILVTLSLFVWPASLPHKIPGELPNQKRIKRYVALLDWGTFNAKMPWNIVILLGGGFALADGTVKSGLSASIGQSLELLNPLPDWLVVLLVCLLVSFATEVTSNVATVTMLMPILAELSVTMGTHPLYVMFPAILAASFAFMLPVATPANALVFSYGHLRIWDMVKNGLFMNTVCLVTLMVCINTWGWVQLNLDNVPSWVGKRPVVNMTVAPSTVQTFNATDVLYL</sequence>
<dbReference type="InParanoid" id="A0A1S3J101"/>
<feature type="compositionally biased region" description="Basic and acidic residues" evidence="7">
    <location>
        <begin position="8"/>
        <end position="20"/>
    </location>
</feature>
<dbReference type="AlphaFoldDB" id="A0A1S3J101"/>
<dbReference type="KEGG" id="lak:106169250"/>
<evidence type="ECO:0000256" key="6">
    <source>
        <dbReference type="ARBA" id="ARBA00023136"/>
    </source>
</evidence>
<feature type="transmembrane region" description="Helical" evidence="8">
    <location>
        <begin position="38"/>
        <end position="58"/>
    </location>
</feature>
<dbReference type="InterPro" id="IPR001898">
    <property type="entry name" value="SLC13A/DASS"/>
</dbReference>
<dbReference type="Pfam" id="PF00939">
    <property type="entry name" value="Na_sulph_symp"/>
    <property type="match status" value="1"/>
</dbReference>
<feature type="transmembrane region" description="Helical" evidence="8">
    <location>
        <begin position="257"/>
        <end position="282"/>
    </location>
</feature>
<dbReference type="PROSITE" id="PS01271">
    <property type="entry name" value="NA_SULFATE"/>
    <property type="match status" value="1"/>
</dbReference>
<evidence type="ECO:0000313" key="10">
    <source>
        <dbReference type="RefSeq" id="XP_013404115.1"/>
    </source>
</evidence>
<evidence type="ECO:0000256" key="8">
    <source>
        <dbReference type="SAM" id="Phobius"/>
    </source>
</evidence>
<gene>
    <name evidence="10" type="primary">LOC106169250</name>
</gene>
<proteinExistence type="inferred from homology"/>
<dbReference type="PANTHER" id="PTHR10283">
    <property type="entry name" value="SOLUTE CARRIER FAMILY 13 MEMBER"/>
    <property type="match status" value="1"/>
</dbReference>
<evidence type="ECO:0000256" key="2">
    <source>
        <dbReference type="ARBA" id="ARBA00006772"/>
    </source>
</evidence>
<feature type="transmembrane region" description="Helical" evidence="8">
    <location>
        <begin position="447"/>
        <end position="466"/>
    </location>
</feature>
<evidence type="ECO:0000256" key="5">
    <source>
        <dbReference type="ARBA" id="ARBA00022989"/>
    </source>
</evidence>
<feature type="transmembrane region" description="Helical" evidence="8">
    <location>
        <begin position="571"/>
        <end position="591"/>
    </location>
</feature>
<dbReference type="OrthoDB" id="6493944at2759"/>
<organism evidence="9 10">
    <name type="scientific">Lingula anatina</name>
    <name type="common">Brachiopod</name>
    <name type="synonym">Lingula unguis</name>
    <dbReference type="NCBI Taxonomy" id="7574"/>
    <lineage>
        <taxon>Eukaryota</taxon>
        <taxon>Metazoa</taxon>
        <taxon>Spiralia</taxon>
        <taxon>Lophotrochozoa</taxon>
        <taxon>Brachiopoda</taxon>
        <taxon>Linguliformea</taxon>
        <taxon>Lingulata</taxon>
        <taxon>Lingulida</taxon>
        <taxon>Linguloidea</taxon>
        <taxon>Lingulidae</taxon>
        <taxon>Lingula</taxon>
    </lineage>
</organism>
<dbReference type="GO" id="GO:0005886">
    <property type="term" value="C:plasma membrane"/>
    <property type="evidence" value="ECO:0007669"/>
    <property type="project" value="TreeGrafter"/>
</dbReference>
<reference evidence="10" key="1">
    <citation type="submission" date="2025-08" db="UniProtKB">
        <authorList>
            <consortium name="RefSeq"/>
        </authorList>
    </citation>
    <scope>IDENTIFICATION</scope>
    <source>
        <tissue evidence="10">Gonads</tissue>
    </source>
</reference>
<feature type="compositionally biased region" description="Polar residues" evidence="7">
    <location>
        <begin position="194"/>
        <end position="208"/>
    </location>
</feature>
<keyword evidence="6 8" id="KW-0472">Membrane</keyword>
<feature type="transmembrane region" description="Helical" evidence="8">
    <location>
        <begin position="65"/>
        <end position="89"/>
    </location>
</feature>
<feature type="region of interest" description="Disordered" evidence="7">
    <location>
        <begin position="1"/>
        <end position="20"/>
    </location>
</feature>
<comment type="subcellular location">
    <subcellularLocation>
        <location evidence="1">Membrane</location>
        <topology evidence="1">Multi-pass membrane protein</topology>
    </subcellularLocation>
</comment>
<feature type="transmembrane region" description="Helical" evidence="8">
    <location>
        <begin position="109"/>
        <end position="127"/>
    </location>
</feature>
<evidence type="ECO:0000256" key="7">
    <source>
        <dbReference type="SAM" id="MobiDB-lite"/>
    </source>
</evidence>
<feature type="region of interest" description="Disordered" evidence="7">
    <location>
        <begin position="192"/>
        <end position="247"/>
    </location>
</feature>
<evidence type="ECO:0000256" key="1">
    <source>
        <dbReference type="ARBA" id="ARBA00004141"/>
    </source>
</evidence>
<feature type="transmembrane region" description="Helical" evidence="8">
    <location>
        <begin position="302"/>
        <end position="324"/>
    </location>
</feature>
<keyword evidence="3" id="KW-0813">Transport</keyword>
<keyword evidence="5 8" id="KW-1133">Transmembrane helix</keyword>
<comment type="similarity">
    <text evidence="2">Belongs to the SLC13A/DASS transporter (TC 2.A.47) family. NADC subfamily.</text>
</comment>
<dbReference type="CDD" id="cd01115">
    <property type="entry name" value="SLC13_permease"/>
    <property type="match status" value="1"/>
</dbReference>
<keyword evidence="4 8" id="KW-0812">Transmembrane</keyword>
<dbReference type="FunCoup" id="A0A1S3J101">
    <property type="interactions" value="251"/>
</dbReference>
<dbReference type="GO" id="GO:0015141">
    <property type="term" value="F:succinate transmembrane transporter activity"/>
    <property type="evidence" value="ECO:0007669"/>
    <property type="project" value="UniProtKB-ARBA"/>
</dbReference>
<feature type="transmembrane region" description="Helical" evidence="8">
    <location>
        <begin position="529"/>
        <end position="559"/>
    </location>
</feature>
<name>A0A1S3J101_LINAN</name>
<dbReference type="RefSeq" id="XP_013404115.1">
    <property type="nucleotide sequence ID" value="XM_013548661.2"/>
</dbReference>
<protein>
    <submittedName>
        <fullName evidence="10">Solute carrier family 13 member 5-like</fullName>
    </submittedName>
</protein>
<evidence type="ECO:0000256" key="4">
    <source>
        <dbReference type="ARBA" id="ARBA00022692"/>
    </source>
</evidence>
<dbReference type="PANTHER" id="PTHR10283:SF82">
    <property type="entry name" value="SOLUTE CARRIER FAMILY 13 MEMBER 2"/>
    <property type="match status" value="1"/>
</dbReference>
<evidence type="ECO:0000313" key="9">
    <source>
        <dbReference type="Proteomes" id="UP000085678"/>
    </source>
</evidence>
<dbReference type="Proteomes" id="UP000085678">
    <property type="component" value="Unplaced"/>
</dbReference>